<dbReference type="PANTHER" id="PTHR10948:SF23">
    <property type="entry name" value="TRANSPOSASE INSI FOR INSERTION SEQUENCE ELEMENT IS30A-RELATED"/>
    <property type="match status" value="1"/>
</dbReference>
<dbReference type="GO" id="GO:0004803">
    <property type="term" value="F:transposase activity"/>
    <property type="evidence" value="ECO:0007669"/>
    <property type="project" value="TreeGrafter"/>
</dbReference>
<dbReference type="EMBL" id="CBEP010000133">
    <property type="protein sequence ID" value="CDC05973.1"/>
    <property type="molecule type" value="Genomic_DNA"/>
</dbReference>
<dbReference type="InterPro" id="IPR001584">
    <property type="entry name" value="Integrase_cat-core"/>
</dbReference>
<dbReference type="GO" id="GO:0005829">
    <property type="term" value="C:cytosol"/>
    <property type="evidence" value="ECO:0007669"/>
    <property type="project" value="TreeGrafter"/>
</dbReference>
<dbReference type="PROSITE" id="PS50994">
    <property type="entry name" value="INTEGRASE"/>
    <property type="match status" value="1"/>
</dbReference>
<evidence type="ECO:0000256" key="1">
    <source>
        <dbReference type="ARBA" id="ARBA00023172"/>
    </source>
</evidence>
<dbReference type="NCBIfam" id="NF033563">
    <property type="entry name" value="transpos_IS30"/>
    <property type="match status" value="1"/>
</dbReference>
<organism evidence="3 4">
    <name type="scientific">[Clostridium] leptum CAG:27</name>
    <dbReference type="NCBI Taxonomy" id="1263068"/>
    <lineage>
        <taxon>Bacteria</taxon>
        <taxon>Bacillati</taxon>
        <taxon>Bacillota</taxon>
        <taxon>Clostridia</taxon>
        <taxon>Eubacteriales</taxon>
        <taxon>Oscillospiraceae</taxon>
        <taxon>Oscillospiraceae incertae sedis</taxon>
    </lineage>
</organism>
<dbReference type="InterPro" id="IPR009057">
    <property type="entry name" value="Homeodomain-like_sf"/>
</dbReference>
<reference evidence="3" key="1">
    <citation type="submission" date="2012-11" db="EMBL/GenBank/DDBJ databases">
        <title>Dependencies among metagenomic species, viruses, plasmids and units of genetic variation.</title>
        <authorList>
            <person name="Nielsen H.B."/>
            <person name="Almeida M."/>
            <person name="Juncker A.S."/>
            <person name="Rasmussen S."/>
            <person name="Li J."/>
            <person name="Sunagawa S."/>
            <person name="Plichta D."/>
            <person name="Gautier L."/>
            <person name="Le Chatelier E."/>
            <person name="Peletier E."/>
            <person name="Bonde I."/>
            <person name="Nielsen T."/>
            <person name="Manichanh C."/>
            <person name="Arumugam M."/>
            <person name="Batto J."/>
            <person name="Santos M.B.Q.D."/>
            <person name="Blom N."/>
            <person name="Borruel N."/>
            <person name="Burgdorf K.S."/>
            <person name="Boumezbeur F."/>
            <person name="Casellas F."/>
            <person name="Dore J."/>
            <person name="Guarner F."/>
            <person name="Hansen T."/>
            <person name="Hildebrand F."/>
            <person name="Kaas R.S."/>
            <person name="Kennedy S."/>
            <person name="Kristiansen K."/>
            <person name="Kultima J.R."/>
            <person name="Leonard P."/>
            <person name="Levenez F."/>
            <person name="Lund O."/>
            <person name="Moumen B."/>
            <person name="Le Paslier D."/>
            <person name="Pons N."/>
            <person name="Pedersen O."/>
            <person name="Prifti E."/>
            <person name="Qin J."/>
            <person name="Raes J."/>
            <person name="Tap J."/>
            <person name="Tims S."/>
            <person name="Ussery D.W."/>
            <person name="Yamada T."/>
            <person name="MetaHit consortium"/>
            <person name="Renault P."/>
            <person name="Sicheritz-Ponten T."/>
            <person name="Bork P."/>
            <person name="Wang J."/>
            <person name="Brunak S."/>
            <person name="Ehrlich S.D."/>
        </authorList>
    </citation>
    <scope>NUCLEOTIDE SEQUENCE [LARGE SCALE GENOMIC DNA]</scope>
</reference>
<dbReference type="AlphaFoldDB" id="R6N1U4"/>
<gene>
    <name evidence="3" type="ORF">BN578_01237</name>
</gene>
<protein>
    <recommendedName>
        <fullName evidence="2">Integrase catalytic domain-containing protein</fullName>
    </recommendedName>
</protein>
<dbReference type="InterPro" id="IPR025246">
    <property type="entry name" value="IS30-like_HTH"/>
</dbReference>
<name>R6N1U4_9FIRM</name>
<dbReference type="InterPro" id="IPR051917">
    <property type="entry name" value="Transposase-Integrase"/>
</dbReference>
<accession>R6N1U4</accession>
<dbReference type="GO" id="GO:0006310">
    <property type="term" value="P:DNA recombination"/>
    <property type="evidence" value="ECO:0007669"/>
    <property type="project" value="UniProtKB-KW"/>
</dbReference>
<dbReference type="SUPFAM" id="SSF46689">
    <property type="entry name" value="Homeodomain-like"/>
    <property type="match status" value="1"/>
</dbReference>
<dbReference type="Pfam" id="PF13936">
    <property type="entry name" value="HTH_38"/>
    <property type="match status" value="1"/>
</dbReference>
<feature type="domain" description="Integrase catalytic" evidence="2">
    <location>
        <begin position="170"/>
        <end position="341"/>
    </location>
</feature>
<dbReference type="GO" id="GO:0003676">
    <property type="term" value="F:nucleic acid binding"/>
    <property type="evidence" value="ECO:0007669"/>
    <property type="project" value="InterPro"/>
</dbReference>
<dbReference type="InterPro" id="IPR036397">
    <property type="entry name" value="RNaseH_sf"/>
</dbReference>
<comment type="caution">
    <text evidence="3">The sequence shown here is derived from an EMBL/GenBank/DDBJ whole genome shotgun (WGS) entry which is preliminary data.</text>
</comment>
<dbReference type="PANTHER" id="PTHR10948">
    <property type="entry name" value="TRANSPOSASE"/>
    <property type="match status" value="1"/>
</dbReference>
<sequence length="345" mass="40083">MHKHLTWTDRLKIEKALKEGLKPCKIADRLHVHNTTIYRELKRGTYTHLNSDLTMEECYSPEIAQQRYEENLKDKGGELKIGSDYELAAFIEKKIGEERYSPAAVIGEIKRMGLKFKTQISEKTIYNYIDKGIFYGISRKSLPECGARKRKYGKIERKKAARASAGESIERRNPEINERKTFGHWEGDCVCGKKKTKETLFVLSERLTREEIIMKIPDQTSASVVAALNKLERRYGKRFSKIFKSITFDNGSEFSNCAGIERSVYGKDRKRTKAYYCHPYSAYERGTNENINKMIRRFLPKGTDFRKVTAVYIHRVESWINNYPREILGFETSGSLFERYVAESA</sequence>
<keyword evidence="1" id="KW-0233">DNA recombination</keyword>
<dbReference type="InterPro" id="IPR012337">
    <property type="entry name" value="RNaseH-like_sf"/>
</dbReference>
<dbReference type="Proteomes" id="UP000018168">
    <property type="component" value="Unassembled WGS sequence"/>
</dbReference>
<dbReference type="Gene3D" id="3.30.420.10">
    <property type="entry name" value="Ribonuclease H-like superfamily/Ribonuclease H"/>
    <property type="match status" value="1"/>
</dbReference>
<dbReference type="SUPFAM" id="SSF53098">
    <property type="entry name" value="Ribonuclease H-like"/>
    <property type="match status" value="1"/>
</dbReference>
<dbReference type="GO" id="GO:0032196">
    <property type="term" value="P:transposition"/>
    <property type="evidence" value="ECO:0007669"/>
    <property type="project" value="TreeGrafter"/>
</dbReference>
<evidence type="ECO:0000313" key="3">
    <source>
        <dbReference type="EMBL" id="CDC05973.1"/>
    </source>
</evidence>
<evidence type="ECO:0000313" key="4">
    <source>
        <dbReference type="Proteomes" id="UP000018168"/>
    </source>
</evidence>
<dbReference type="GO" id="GO:0015074">
    <property type="term" value="P:DNA integration"/>
    <property type="evidence" value="ECO:0007669"/>
    <property type="project" value="InterPro"/>
</dbReference>
<proteinExistence type="predicted"/>
<dbReference type="InterPro" id="IPR053392">
    <property type="entry name" value="Transposase_IS30-like"/>
</dbReference>
<evidence type="ECO:0000259" key="2">
    <source>
        <dbReference type="PROSITE" id="PS50994"/>
    </source>
</evidence>